<reference evidence="2" key="2">
    <citation type="journal article" date="2007" name="Science">
        <title>Draft genome sequence of the sexually transmitted pathogen Trichomonas vaginalis.</title>
        <authorList>
            <person name="Carlton J.M."/>
            <person name="Hirt R.P."/>
            <person name="Silva J.C."/>
            <person name="Delcher A.L."/>
            <person name="Schatz M."/>
            <person name="Zhao Q."/>
            <person name="Wortman J.R."/>
            <person name="Bidwell S.L."/>
            <person name="Alsmark U.C.M."/>
            <person name="Besteiro S."/>
            <person name="Sicheritz-Ponten T."/>
            <person name="Noel C.J."/>
            <person name="Dacks J.B."/>
            <person name="Foster P.G."/>
            <person name="Simillion C."/>
            <person name="Van de Peer Y."/>
            <person name="Miranda-Saavedra D."/>
            <person name="Barton G.J."/>
            <person name="Westrop G.D."/>
            <person name="Mueller S."/>
            <person name="Dessi D."/>
            <person name="Fiori P.L."/>
            <person name="Ren Q."/>
            <person name="Paulsen I."/>
            <person name="Zhang H."/>
            <person name="Bastida-Corcuera F.D."/>
            <person name="Simoes-Barbosa A."/>
            <person name="Brown M.T."/>
            <person name="Hayes R.D."/>
            <person name="Mukherjee M."/>
            <person name="Okumura C.Y."/>
            <person name="Schneider R."/>
            <person name="Smith A.J."/>
            <person name="Vanacova S."/>
            <person name="Villalvazo M."/>
            <person name="Haas B.J."/>
            <person name="Pertea M."/>
            <person name="Feldblyum T.V."/>
            <person name="Utterback T.R."/>
            <person name="Shu C.L."/>
            <person name="Osoegawa K."/>
            <person name="de Jong P.J."/>
            <person name="Hrdy I."/>
            <person name="Horvathova L."/>
            <person name="Zubacova Z."/>
            <person name="Dolezal P."/>
            <person name="Malik S.B."/>
            <person name="Logsdon J.M. Jr."/>
            <person name="Henze K."/>
            <person name="Gupta A."/>
            <person name="Wang C.C."/>
            <person name="Dunne R.L."/>
            <person name="Upcroft J.A."/>
            <person name="Upcroft P."/>
            <person name="White O."/>
            <person name="Salzberg S.L."/>
            <person name="Tang P."/>
            <person name="Chiu C.-H."/>
            <person name="Lee Y.-S."/>
            <person name="Embley T.M."/>
            <person name="Coombs G.H."/>
            <person name="Mottram J.C."/>
            <person name="Tachezy J."/>
            <person name="Fraser-Liggett C.M."/>
            <person name="Johnson P.J."/>
        </authorList>
    </citation>
    <scope>NUCLEOTIDE SEQUENCE [LARGE SCALE GENOMIC DNA]</scope>
    <source>
        <strain evidence="2">G3</strain>
    </source>
</reference>
<dbReference type="InterPro" id="IPR016024">
    <property type="entry name" value="ARM-type_fold"/>
</dbReference>
<dbReference type="InterPro" id="IPR041090">
    <property type="entry name" value="DUF5578"/>
</dbReference>
<sequence>MNFGPQDVPRLNLVPRPPAGLPSSHSSRSIRQKAFYEAQQGETFGPKSIISARRTIKMSQRVMNAAKEDKKKYNEWLERWDHDPGIKRYLMIKDITVKYVGYSKSQLDEVFGHSSELVFMHIVVFLRWNYQSLCSVALQMKCLQIFFKASSGFVFAEHFLMKGGTEILLYFLNRLKDLSDEDVLEVIKTFIALSEHGPYAIQYICDTKFIEVFLDAIPEFKSEEVHKLCVVLLVQLAEGNIQTAESFTNAILSKFLFIQTNLAALYTAARAFRLLFIPKIASECDIKNHISEFLILPSSESIDIQHEAVIIFHTLLENANPIRKKYILDTLYELINVNLEDLPPNILDAKMRQQTFALKLIQAIAANKKEAYHAFLPLIQKFLPALVRNLANTRNFSSQKAACSAIGSIVSAIPLMKIYLCNAVPREWVDQMISSPHSFCINLNQTQIDTFSTIESSMFFFDKNIEDLSEGTERRQSSKQFQTSSLPKLYSPRRITTAKTNIRQSIILRDSPVNFNLVTNPVIETIH</sequence>
<organism evidence="2 3">
    <name type="scientific">Trichomonas vaginalis (strain ATCC PRA-98 / G3)</name>
    <dbReference type="NCBI Taxonomy" id="412133"/>
    <lineage>
        <taxon>Eukaryota</taxon>
        <taxon>Metamonada</taxon>
        <taxon>Parabasalia</taxon>
        <taxon>Trichomonadida</taxon>
        <taxon>Trichomonadidae</taxon>
        <taxon>Trichomonas</taxon>
    </lineage>
</organism>
<dbReference type="EMBL" id="DS113305">
    <property type="protein sequence ID" value="EAY12259.1"/>
    <property type="molecule type" value="Genomic_DNA"/>
</dbReference>
<protein>
    <submittedName>
        <fullName evidence="2">Uncharacterized protein</fullName>
    </submittedName>
</protein>
<dbReference type="Pfam" id="PF17741">
    <property type="entry name" value="DUF5578"/>
    <property type="match status" value="1"/>
</dbReference>
<evidence type="ECO:0000313" key="2">
    <source>
        <dbReference type="EMBL" id="EAY12259.1"/>
    </source>
</evidence>
<reference evidence="2" key="1">
    <citation type="submission" date="2006-10" db="EMBL/GenBank/DDBJ databases">
        <authorList>
            <person name="Amadeo P."/>
            <person name="Zhao Q."/>
            <person name="Wortman J."/>
            <person name="Fraser-Liggett C."/>
            <person name="Carlton J."/>
        </authorList>
    </citation>
    <scope>NUCLEOTIDE SEQUENCE</scope>
    <source>
        <strain evidence="2">G3</strain>
    </source>
</reference>
<proteinExistence type="predicted"/>
<dbReference type="KEGG" id="tva:4770221"/>
<evidence type="ECO:0000256" key="1">
    <source>
        <dbReference type="SAM" id="MobiDB-lite"/>
    </source>
</evidence>
<dbReference type="Gene3D" id="1.25.10.10">
    <property type="entry name" value="Leucine-rich Repeat Variant"/>
    <property type="match status" value="1"/>
</dbReference>
<name>A2E551_TRIV3</name>
<dbReference type="InterPro" id="IPR011989">
    <property type="entry name" value="ARM-like"/>
</dbReference>
<dbReference type="VEuPathDB" id="TrichDB:TVAG_028120"/>
<dbReference type="RefSeq" id="XP_001324482.1">
    <property type="nucleotide sequence ID" value="XM_001324447.1"/>
</dbReference>
<dbReference type="Proteomes" id="UP000001542">
    <property type="component" value="Unassembled WGS sequence"/>
</dbReference>
<dbReference type="OrthoDB" id="278163at2759"/>
<feature type="region of interest" description="Disordered" evidence="1">
    <location>
        <begin position="1"/>
        <end position="28"/>
    </location>
</feature>
<dbReference type="VEuPathDB" id="TrichDB:TVAGG3_0419380"/>
<dbReference type="PANTHER" id="PTHR34258">
    <property type="entry name" value="ARMADILLO-LIKE HELICAL DOMAIN CONTAINING PROTEIN 1"/>
    <property type="match status" value="1"/>
</dbReference>
<dbReference type="AlphaFoldDB" id="A2E551"/>
<dbReference type="SUPFAM" id="SSF48371">
    <property type="entry name" value="ARM repeat"/>
    <property type="match status" value="1"/>
</dbReference>
<dbReference type="PANTHER" id="PTHR34258:SF1">
    <property type="entry name" value="ARMADILLO-LIKE HELICAL DOMAIN CONTAINING PROTEIN 1"/>
    <property type="match status" value="1"/>
</dbReference>
<keyword evidence="3" id="KW-1185">Reference proteome</keyword>
<dbReference type="SMR" id="A2E551"/>
<accession>A2E551</accession>
<evidence type="ECO:0000313" key="3">
    <source>
        <dbReference type="Proteomes" id="UP000001542"/>
    </source>
</evidence>
<dbReference type="InParanoid" id="A2E551"/>
<gene>
    <name evidence="2" type="ORF">TVAG_028120</name>
</gene>